<dbReference type="eggNOG" id="ENOG502S3J5">
    <property type="taxonomic scope" value="Eukaryota"/>
</dbReference>
<dbReference type="PANTHER" id="PTHR33526">
    <property type="entry name" value="OS07G0123800 PROTEIN"/>
    <property type="match status" value="1"/>
</dbReference>
<dbReference type="InterPro" id="IPR016972">
    <property type="entry name" value="UCP031279"/>
</dbReference>
<name>A0A022R8S6_ERYGU</name>
<keyword evidence="3" id="KW-1185">Reference proteome</keyword>
<dbReference type="KEGG" id="egt:105958908"/>
<dbReference type="AlphaFoldDB" id="A0A022R8S6"/>
<dbReference type="STRING" id="4155.A0A022R8S6"/>
<dbReference type="PIRSF" id="PIRSF031279">
    <property type="entry name" value="UCP031279"/>
    <property type="match status" value="1"/>
</dbReference>
<dbReference type="PANTHER" id="PTHR33526:SF4">
    <property type="entry name" value="OS07G0123800 PROTEIN"/>
    <property type="match status" value="1"/>
</dbReference>
<evidence type="ECO:0000313" key="3">
    <source>
        <dbReference type="Proteomes" id="UP000030748"/>
    </source>
</evidence>
<organism evidence="2 3">
    <name type="scientific">Erythranthe guttata</name>
    <name type="common">Yellow monkey flower</name>
    <name type="synonym">Mimulus guttatus</name>
    <dbReference type="NCBI Taxonomy" id="4155"/>
    <lineage>
        <taxon>Eukaryota</taxon>
        <taxon>Viridiplantae</taxon>
        <taxon>Streptophyta</taxon>
        <taxon>Embryophyta</taxon>
        <taxon>Tracheophyta</taxon>
        <taxon>Spermatophyta</taxon>
        <taxon>Magnoliopsida</taxon>
        <taxon>eudicotyledons</taxon>
        <taxon>Gunneridae</taxon>
        <taxon>Pentapetalae</taxon>
        <taxon>asterids</taxon>
        <taxon>lamiids</taxon>
        <taxon>Lamiales</taxon>
        <taxon>Phrymaceae</taxon>
        <taxon>Erythranthe</taxon>
    </lineage>
</organism>
<evidence type="ECO:0000256" key="1">
    <source>
        <dbReference type="SAM" id="MobiDB-lite"/>
    </source>
</evidence>
<accession>A0A022R8S6</accession>
<gene>
    <name evidence="2" type="ORF">MIMGU_mgv1a022334mg</name>
</gene>
<evidence type="ECO:0000313" key="2">
    <source>
        <dbReference type="EMBL" id="EYU36394.1"/>
    </source>
</evidence>
<dbReference type="PhylomeDB" id="A0A022R8S6"/>
<dbReference type="OrthoDB" id="1679543at2759"/>
<sequence length="166" mass="18298">MKANASQQNKFLRIITTPFRALGKARDFYVKRIMDCAGSNVIGLQATSQAPGLPRSFSTASSSARSDNDEDYRELVRATSAGRSIGGGVDLEAYLMRREMGMRGGSGGGPATMPPRSLTVSMGRIDEERPCCYFREDFYGRRSIVNSKNELKYPRSKSHAVARTPF</sequence>
<protein>
    <submittedName>
        <fullName evidence="2">Uncharacterized protein</fullName>
    </submittedName>
</protein>
<dbReference type="EMBL" id="KI630592">
    <property type="protein sequence ID" value="EYU36394.1"/>
    <property type="molecule type" value="Genomic_DNA"/>
</dbReference>
<feature type="region of interest" description="Disordered" evidence="1">
    <location>
        <begin position="49"/>
        <end position="71"/>
    </location>
</feature>
<feature type="compositionally biased region" description="Low complexity" evidence="1">
    <location>
        <begin position="55"/>
        <end position="65"/>
    </location>
</feature>
<reference evidence="2 3" key="1">
    <citation type="journal article" date="2013" name="Proc. Natl. Acad. Sci. U.S.A.">
        <title>Fine-scale variation in meiotic recombination in Mimulus inferred from population shotgun sequencing.</title>
        <authorList>
            <person name="Hellsten U."/>
            <person name="Wright K.M."/>
            <person name="Jenkins J."/>
            <person name="Shu S."/>
            <person name="Yuan Y."/>
            <person name="Wessler S.R."/>
            <person name="Schmutz J."/>
            <person name="Willis J.H."/>
            <person name="Rokhsar D.S."/>
        </authorList>
    </citation>
    <scope>NUCLEOTIDE SEQUENCE [LARGE SCALE GENOMIC DNA]</scope>
    <source>
        <strain evidence="3">cv. DUN x IM62</strain>
    </source>
</reference>
<dbReference type="Proteomes" id="UP000030748">
    <property type="component" value="Unassembled WGS sequence"/>
</dbReference>
<dbReference type="OMA" id="KLMRIIG"/>
<proteinExistence type="predicted"/>